<evidence type="ECO:0000313" key="2">
    <source>
        <dbReference type="EMBL" id="EIC29737.1"/>
    </source>
</evidence>
<dbReference type="InterPro" id="IPR052919">
    <property type="entry name" value="TA_system_RNase"/>
</dbReference>
<dbReference type="EMBL" id="CM001475">
    <property type="protein sequence ID" value="EIC29737.1"/>
    <property type="molecule type" value="Genomic_DNA"/>
</dbReference>
<proteinExistence type="predicted"/>
<evidence type="ECO:0000259" key="1">
    <source>
        <dbReference type="Pfam" id="PF01850"/>
    </source>
</evidence>
<accession>H8GPV8</accession>
<dbReference type="Gene3D" id="3.40.50.1010">
    <property type="entry name" value="5'-nuclease"/>
    <property type="match status" value="1"/>
</dbReference>
<dbReference type="RefSeq" id="WP_005371829.1">
    <property type="nucleotide sequence ID" value="NZ_CM001475.1"/>
</dbReference>
<reference evidence="2 3" key="1">
    <citation type="journal article" date="2013" name="Genome Announc.">
        <title>Genome Sequence of the Obligate Gammaproteobacterial Methanotroph Methylomicrobium album Strain BG8.</title>
        <authorList>
            <person name="Kits K.D."/>
            <person name="Kalyuzhnaya M.G."/>
            <person name="Klotz M.G."/>
            <person name="Jetten M.S."/>
            <person name="Op den Camp H.J."/>
            <person name="Vuilleumier S."/>
            <person name="Bringel F."/>
            <person name="Dispirito A.A."/>
            <person name="Murrell J.C."/>
            <person name="Bruce D."/>
            <person name="Cheng J.F."/>
            <person name="Copeland A."/>
            <person name="Goodwin L."/>
            <person name="Hauser L."/>
            <person name="Lajus A."/>
            <person name="Land M.L."/>
            <person name="Lapidus A."/>
            <person name="Lucas S."/>
            <person name="Medigue C."/>
            <person name="Pitluck S."/>
            <person name="Woyke T."/>
            <person name="Zeytun A."/>
            <person name="Stein L.Y."/>
        </authorList>
    </citation>
    <scope>NUCLEOTIDE SEQUENCE [LARGE SCALE GENOMIC DNA]</scope>
    <source>
        <strain evidence="2 3">BG8</strain>
    </source>
</reference>
<dbReference type="Proteomes" id="UP000005090">
    <property type="component" value="Chromosome"/>
</dbReference>
<gene>
    <name evidence="2" type="ORF">Metal_1972</name>
</gene>
<dbReference type="AlphaFoldDB" id="H8GPV8"/>
<sequence length="130" mass="14859">MKLLLDTHILLWYLENDPKLPDTWKRYIEDRHNSIAVSIASLWEIAIKISLGKLELLDDLSTVESVLHQQGITLLPIKTSHLLQLLNLPFHHRDPFDRLIIAQAQVEQLSVVTHDSQFAQYSVSMLPGAS</sequence>
<dbReference type="Pfam" id="PF01850">
    <property type="entry name" value="PIN"/>
    <property type="match status" value="1"/>
</dbReference>
<name>H8GPV8_METAL</name>
<dbReference type="InterPro" id="IPR029060">
    <property type="entry name" value="PIN-like_dom_sf"/>
</dbReference>
<dbReference type="eggNOG" id="COG3744">
    <property type="taxonomic scope" value="Bacteria"/>
</dbReference>
<dbReference type="PANTHER" id="PTHR36173:SF2">
    <property type="entry name" value="RIBONUCLEASE VAPC16"/>
    <property type="match status" value="1"/>
</dbReference>
<dbReference type="SUPFAM" id="SSF88723">
    <property type="entry name" value="PIN domain-like"/>
    <property type="match status" value="1"/>
</dbReference>
<dbReference type="CDD" id="cd09872">
    <property type="entry name" value="PIN_Sll0205-like"/>
    <property type="match status" value="1"/>
</dbReference>
<dbReference type="STRING" id="686340.Metal_1972"/>
<evidence type="ECO:0000313" key="3">
    <source>
        <dbReference type="Proteomes" id="UP000005090"/>
    </source>
</evidence>
<dbReference type="PANTHER" id="PTHR36173">
    <property type="entry name" value="RIBONUCLEASE VAPC16-RELATED"/>
    <property type="match status" value="1"/>
</dbReference>
<dbReference type="HOGENOM" id="CLU_129890_0_1_6"/>
<protein>
    <recommendedName>
        <fullName evidence="1">PIN domain-containing protein</fullName>
    </recommendedName>
</protein>
<dbReference type="InterPro" id="IPR002716">
    <property type="entry name" value="PIN_dom"/>
</dbReference>
<dbReference type="InterPro" id="IPR041705">
    <property type="entry name" value="PIN_Sll0205"/>
</dbReference>
<keyword evidence="3" id="KW-1185">Reference proteome</keyword>
<organism evidence="2 3">
    <name type="scientific">Methylomicrobium album BG8</name>
    <dbReference type="NCBI Taxonomy" id="686340"/>
    <lineage>
        <taxon>Bacteria</taxon>
        <taxon>Pseudomonadati</taxon>
        <taxon>Pseudomonadota</taxon>
        <taxon>Gammaproteobacteria</taxon>
        <taxon>Methylococcales</taxon>
        <taxon>Methylococcaceae</taxon>
        <taxon>Methylomicrobium</taxon>
    </lineage>
</organism>
<feature type="domain" description="PIN" evidence="1">
    <location>
        <begin position="4"/>
        <end position="121"/>
    </location>
</feature>